<dbReference type="EMBL" id="FNGW01000005">
    <property type="protein sequence ID" value="SDM11762.1"/>
    <property type="molecule type" value="Genomic_DNA"/>
</dbReference>
<dbReference type="Gene3D" id="2.30.30.40">
    <property type="entry name" value="SH3 Domains"/>
    <property type="match status" value="1"/>
</dbReference>
<dbReference type="SUPFAM" id="SSF69360">
    <property type="entry name" value="Cell wall binding repeat"/>
    <property type="match status" value="1"/>
</dbReference>
<dbReference type="InterPro" id="IPR036028">
    <property type="entry name" value="SH3-like_dom_sf"/>
</dbReference>
<dbReference type="SUPFAM" id="SSF50044">
    <property type="entry name" value="SH3-domain"/>
    <property type="match status" value="1"/>
</dbReference>
<dbReference type="Gene3D" id="2.10.270.10">
    <property type="entry name" value="Cholin Binding"/>
    <property type="match status" value="1"/>
</dbReference>
<feature type="domain" description="SH3b" evidence="7">
    <location>
        <begin position="178"/>
        <end position="243"/>
    </location>
</feature>
<keyword evidence="5" id="KW-0788">Thiol protease</keyword>
<organism evidence="9 10">
    <name type="scientific">Romboutsia lituseburensis DSM 797</name>
    <dbReference type="NCBI Taxonomy" id="1121325"/>
    <lineage>
        <taxon>Bacteria</taxon>
        <taxon>Bacillati</taxon>
        <taxon>Bacillota</taxon>
        <taxon>Clostridia</taxon>
        <taxon>Peptostreptococcales</taxon>
        <taxon>Peptostreptococcaceae</taxon>
        <taxon>Romboutsia</taxon>
    </lineage>
</organism>
<dbReference type="GO" id="GO:0006508">
    <property type="term" value="P:proteolysis"/>
    <property type="evidence" value="ECO:0007669"/>
    <property type="project" value="UniProtKB-KW"/>
</dbReference>
<dbReference type="Pfam" id="PF00877">
    <property type="entry name" value="NLPC_P60"/>
    <property type="match status" value="1"/>
</dbReference>
<proteinExistence type="inferred from homology"/>
<evidence type="ECO:0000256" key="6">
    <source>
        <dbReference type="PROSITE-ProRule" id="PRU00591"/>
    </source>
</evidence>
<protein>
    <submittedName>
        <fullName evidence="9">Putative cell wall binding repeat-containing protein</fullName>
    </submittedName>
</protein>
<evidence type="ECO:0000256" key="4">
    <source>
        <dbReference type="ARBA" id="ARBA00022801"/>
    </source>
</evidence>
<evidence type="ECO:0000259" key="7">
    <source>
        <dbReference type="PROSITE" id="PS51781"/>
    </source>
</evidence>
<evidence type="ECO:0000256" key="2">
    <source>
        <dbReference type="ARBA" id="ARBA00022670"/>
    </source>
</evidence>
<evidence type="ECO:0000256" key="1">
    <source>
        <dbReference type="ARBA" id="ARBA00007074"/>
    </source>
</evidence>
<feature type="repeat" description="Cell wall-binding" evidence="6">
    <location>
        <begin position="67"/>
        <end position="86"/>
    </location>
</feature>
<dbReference type="RefSeq" id="WP_170139182.1">
    <property type="nucleotide sequence ID" value="NZ_FNGW01000005.1"/>
</dbReference>
<dbReference type="AlphaFoldDB" id="A0A1G9QL87"/>
<dbReference type="PANTHER" id="PTHR47053">
    <property type="entry name" value="MUREIN DD-ENDOPEPTIDASE MEPH-RELATED"/>
    <property type="match status" value="1"/>
</dbReference>
<keyword evidence="3" id="KW-0677">Repeat</keyword>
<gene>
    <name evidence="9" type="ORF">SAMN04515677_105263</name>
</gene>
<evidence type="ECO:0000313" key="10">
    <source>
        <dbReference type="Proteomes" id="UP000199068"/>
    </source>
</evidence>
<dbReference type="PROSITE" id="PS51781">
    <property type="entry name" value="SH3B"/>
    <property type="match status" value="1"/>
</dbReference>
<evidence type="ECO:0000313" key="9">
    <source>
        <dbReference type="EMBL" id="SDM11762.1"/>
    </source>
</evidence>
<dbReference type="Pfam" id="PF01473">
    <property type="entry name" value="Choline_bind_1"/>
    <property type="match status" value="4"/>
</dbReference>
<dbReference type="InterPro" id="IPR018337">
    <property type="entry name" value="Cell_wall/Cho-bd_repeat"/>
</dbReference>
<dbReference type="PROSITE" id="PS51935">
    <property type="entry name" value="NLPC_P60"/>
    <property type="match status" value="1"/>
</dbReference>
<evidence type="ECO:0000256" key="5">
    <source>
        <dbReference type="ARBA" id="ARBA00022807"/>
    </source>
</evidence>
<dbReference type="PANTHER" id="PTHR47053:SF1">
    <property type="entry name" value="MUREIN DD-ENDOPEPTIDASE MEPH-RELATED"/>
    <property type="match status" value="1"/>
</dbReference>
<comment type="similarity">
    <text evidence="1">Belongs to the peptidase C40 family.</text>
</comment>
<dbReference type="InterPro" id="IPR003646">
    <property type="entry name" value="SH3-like_bac-type"/>
</dbReference>
<dbReference type="SMART" id="SM00287">
    <property type="entry name" value="SH3b"/>
    <property type="match status" value="1"/>
</dbReference>
<dbReference type="InterPro" id="IPR000064">
    <property type="entry name" value="NLP_P60_dom"/>
</dbReference>
<accession>A0A1G9QL87</accession>
<reference evidence="9 10" key="1">
    <citation type="submission" date="2016-10" db="EMBL/GenBank/DDBJ databases">
        <authorList>
            <person name="de Groot N.N."/>
        </authorList>
    </citation>
    <scope>NUCLEOTIDE SEQUENCE [LARGE SCALE GENOMIC DNA]</scope>
    <source>
        <strain evidence="9 10">DSM 797</strain>
    </source>
</reference>
<evidence type="ECO:0000259" key="8">
    <source>
        <dbReference type="PROSITE" id="PS51935"/>
    </source>
</evidence>
<sequence>MYKNFKDIDNKLLKTASIVGIAGSISLIGNVASADSVTNVENNSVQHANGWSQENGKWYYYENNAKKTGWLQENNKWYYLKSDGMMASNEWLSVNGTWYRFYTSGAMYSSEWFLDKDGTWYWMKSSGAMASNEWYQDSKGAWYWLKPGGKMASNEILKINNVWYDFNKSGTYITKDASSIAIVNECDFLNIRSGPSSDYDVVGSVNTGNYLEIIERGSNNWYKVEYSNSLTGWVNSKYITPQGEYYEDNTDESTDARVQNVINIARKQIGKPYVWGAEGPSSFDCSGFTSYAYKQGANITLPRVSRDQGNFGTAISRSNLKPGDLVFFASNGTTINHVGLYLGNSEFIHSPRPGETVRIDKLTSNYYNNNYFSARRVIN</sequence>
<keyword evidence="2" id="KW-0645">Protease</keyword>
<keyword evidence="4" id="KW-0378">Hydrolase</keyword>
<dbReference type="Gene3D" id="2.10.270.20">
    <property type="match status" value="1"/>
</dbReference>
<evidence type="ECO:0000256" key="3">
    <source>
        <dbReference type="ARBA" id="ARBA00022737"/>
    </source>
</evidence>
<dbReference type="Proteomes" id="UP000199068">
    <property type="component" value="Unassembled WGS sequence"/>
</dbReference>
<name>A0A1G9QL87_9FIRM</name>
<dbReference type="Gene3D" id="3.90.1720.10">
    <property type="entry name" value="endopeptidase domain like (from Nostoc punctiforme)"/>
    <property type="match status" value="1"/>
</dbReference>
<dbReference type="InterPro" id="IPR051202">
    <property type="entry name" value="Peptidase_C40"/>
</dbReference>
<dbReference type="PROSITE" id="PS51170">
    <property type="entry name" value="CW"/>
    <property type="match status" value="1"/>
</dbReference>
<dbReference type="InterPro" id="IPR038765">
    <property type="entry name" value="Papain-like_cys_pep_sf"/>
</dbReference>
<dbReference type="Pfam" id="PF08239">
    <property type="entry name" value="SH3_3"/>
    <property type="match status" value="1"/>
</dbReference>
<keyword evidence="10" id="KW-1185">Reference proteome</keyword>
<feature type="domain" description="NlpC/P60" evidence="8">
    <location>
        <begin position="255"/>
        <end position="378"/>
    </location>
</feature>
<dbReference type="SUPFAM" id="SSF54001">
    <property type="entry name" value="Cysteine proteinases"/>
    <property type="match status" value="1"/>
</dbReference>
<dbReference type="GO" id="GO:0008234">
    <property type="term" value="F:cysteine-type peptidase activity"/>
    <property type="evidence" value="ECO:0007669"/>
    <property type="project" value="UniProtKB-KW"/>
</dbReference>